<protein>
    <submittedName>
        <fullName evidence="1">Uncharacterized protein</fullName>
    </submittedName>
</protein>
<name>A0A433HL65_9BACI</name>
<dbReference type="AlphaFoldDB" id="A0A433HL65"/>
<evidence type="ECO:0000313" key="2">
    <source>
        <dbReference type="Proteomes" id="UP000267430"/>
    </source>
</evidence>
<sequence length="79" mass="9409">MKQSFPFFCYTFNRSCPEPDININITDLIDSPPEITELENALEKRLRMELERLGGIKPLREIRKTKKRPSIESRILRFK</sequence>
<dbReference type="RefSeq" id="WP_126864881.1">
    <property type="nucleotide sequence ID" value="NZ_JAUSTX010000002.1"/>
</dbReference>
<accession>A0A433HL65</accession>
<evidence type="ECO:0000313" key="1">
    <source>
        <dbReference type="EMBL" id="RUQ28963.1"/>
    </source>
</evidence>
<dbReference type="OrthoDB" id="9946631at2"/>
<keyword evidence="2" id="KW-1185">Reference proteome</keyword>
<organism evidence="1 2">
    <name type="scientific">Peribacillus cavernae</name>
    <dbReference type="NCBI Taxonomy" id="1674310"/>
    <lineage>
        <taxon>Bacteria</taxon>
        <taxon>Bacillati</taxon>
        <taxon>Bacillota</taxon>
        <taxon>Bacilli</taxon>
        <taxon>Bacillales</taxon>
        <taxon>Bacillaceae</taxon>
        <taxon>Peribacillus</taxon>
    </lineage>
</organism>
<proteinExistence type="predicted"/>
<comment type="caution">
    <text evidence="1">The sequence shown here is derived from an EMBL/GenBank/DDBJ whole genome shotgun (WGS) entry which is preliminary data.</text>
</comment>
<gene>
    <name evidence="1" type="ORF">ELQ35_10940</name>
</gene>
<reference evidence="1 2" key="1">
    <citation type="submission" date="2018-12" db="EMBL/GenBank/DDBJ databases">
        <title>Bacillus chawlae sp. nov., Bacillus glennii sp. nov., and Bacillus saganii sp. nov. Isolated from the Vehicle Assembly Building at Kennedy Space Center where the Viking Spacecraft were Assembled.</title>
        <authorList>
            <person name="Seuylemezian A."/>
            <person name="Vaishampayan P."/>
        </authorList>
    </citation>
    <scope>NUCLEOTIDE SEQUENCE [LARGE SCALE GENOMIC DNA]</scope>
    <source>
        <strain evidence="1 2">L5</strain>
    </source>
</reference>
<dbReference type="Proteomes" id="UP000267430">
    <property type="component" value="Unassembled WGS sequence"/>
</dbReference>
<dbReference type="EMBL" id="RYZZ01000013">
    <property type="protein sequence ID" value="RUQ28963.1"/>
    <property type="molecule type" value="Genomic_DNA"/>
</dbReference>